<keyword evidence="1" id="KW-0812">Transmembrane</keyword>
<evidence type="ECO:0000313" key="2">
    <source>
        <dbReference type="EMBL" id="HHI88347.1"/>
    </source>
</evidence>
<keyword evidence="1" id="KW-1133">Transmembrane helix</keyword>
<dbReference type="AlphaFoldDB" id="A0A7V5NW22"/>
<feature type="non-terminal residue" evidence="2">
    <location>
        <position position="91"/>
    </location>
</feature>
<keyword evidence="1" id="KW-0472">Membrane</keyword>
<evidence type="ECO:0000256" key="1">
    <source>
        <dbReference type="SAM" id="Phobius"/>
    </source>
</evidence>
<accession>A0A7V5NW22</accession>
<evidence type="ECO:0008006" key="3">
    <source>
        <dbReference type="Google" id="ProtNLM"/>
    </source>
</evidence>
<sequence>MKTDLVFDPLLPVWLIALIILALILASGFGRWRGLKSFTFRSLAALFLAGVLLNPQRLMEERKALPDIALILTDHSESMHIAGRDKMAAQV</sequence>
<proteinExistence type="predicted"/>
<feature type="transmembrane region" description="Helical" evidence="1">
    <location>
        <begin position="12"/>
        <end position="32"/>
    </location>
</feature>
<reference evidence="2" key="1">
    <citation type="journal article" date="2020" name="mSystems">
        <title>Genome- and Community-Level Interaction Insights into Carbon Utilization and Element Cycling Functions of Hydrothermarchaeota in Hydrothermal Sediment.</title>
        <authorList>
            <person name="Zhou Z."/>
            <person name="Liu Y."/>
            <person name="Xu W."/>
            <person name="Pan J."/>
            <person name="Luo Z.H."/>
            <person name="Li M."/>
        </authorList>
    </citation>
    <scope>NUCLEOTIDE SEQUENCE [LARGE SCALE GENOMIC DNA]</scope>
    <source>
        <strain evidence="2">HyVt-538</strain>
    </source>
</reference>
<dbReference type="Proteomes" id="UP000885806">
    <property type="component" value="Unassembled WGS sequence"/>
</dbReference>
<protein>
    <recommendedName>
        <fullName evidence="3">VWA domain-containing protein</fullName>
    </recommendedName>
</protein>
<dbReference type="EMBL" id="DROP01000014">
    <property type="protein sequence ID" value="HHI88347.1"/>
    <property type="molecule type" value="Genomic_DNA"/>
</dbReference>
<comment type="caution">
    <text evidence="2">The sequence shown here is derived from an EMBL/GenBank/DDBJ whole genome shotgun (WGS) entry which is preliminary data.</text>
</comment>
<name>A0A7V5NW22_9PROT</name>
<organism evidence="2">
    <name type="scientific">Hellea balneolensis</name>
    <dbReference type="NCBI Taxonomy" id="287478"/>
    <lineage>
        <taxon>Bacteria</taxon>
        <taxon>Pseudomonadati</taxon>
        <taxon>Pseudomonadota</taxon>
        <taxon>Alphaproteobacteria</taxon>
        <taxon>Maricaulales</taxon>
        <taxon>Robiginitomaculaceae</taxon>
        <taxon>Hellea</taxon>
    </lineage>
</organism>
<gene>
    <name evidence="2" type="ORF">ENK01_00205</name>
</gene>